<dbReference type="PANTHER" id="PTHR22749">
    <property type="entry name" value="RIBOFLAVIN KINASE/FMN ADENYLYLTRANSFERASE"/>
    <property type="match status" value="1"/>
</dbReference>
<keyword evidence="10 15" id="KW-0274">FAD</keyword>
<dbReference type="GO" id="GO:0003919">
    <property type="term" value="F:FMN adenylyltransferase activity"/>
    <property type="evidence" value="ECO:0007669"/>
    <property type="project" value="UniProtKB-UniRule"/>
</dbReference>
<comment type="catalytic activity">
    <reaction evidence="14 15">
        <text>FMN + ATP + H(+) = FAD + diphosphate</text>
        <dbReference type="Rhea" id="RHEA:17237"/>
        <dbReference type="ChEBI" id="CHEBI:15378"/>
        <dbReference type="ChEBI" id="CHEBI:30616"/>
        <dbReference type="ChEBI" id="CHEBI:33019"/>
        <dbReference type="ChEBI" id="CHEBI:57692"/>
        <dbReference type="ChEBI" id="CHEBI:58210"/>
        <dbReference type="EC" id="2.7.7.2"/>
    </reaction>
</comment>
<dbReference type="NCBIfam" id="TIGR00083">
    <property type="entry name" value="ribF"/>
    <property type="match status" value="1"/>
</dbReference>
<comment type="similarity">
    <text evidence="15">Belongs to the ribF family.</text>
</comment>
<evidence type="ECO:0000256" key="14">
    <source>
        <dbReference type="ARBA" id="ARBA00049494"/>
    </source>
</evidence>
<dbReference type="Proteomes" id="UP000186465">
    <property type="component" value="Unassembled WGS sequence"/>
</dbReference>
<evidence type="ECO:0000256" key="11">
    <source>
        <dbReference type="ARBA" id="ARBA00022840"/>
    </source>
</evidence>
<sequence>MQVCKALAQVPEDTDSVATIGIFDGVHLGHRRLVKAVVERAKARNVQAWAITFDPHPATLHQPERGVRLIMSLSDRLATLSALGLDGVLVEPYTRELSSLSPRQFVERYFVKGLGVKEVIVGQDVRFGHDNCGDIHTLFSLGEEFGFTVTVVSEQTAKSGRRYSSTWVREALKAGDVAQVKEILGSPHRVRGQVVHGFKRGRELGFPTANLDAETVGEIPGDGVYAGWLVRSVPNSQHAYERLAAAISVGTNPHFDGEKRTIEAHVLGRSDLNLYGENVGIEFIKKLRGMQSFDCLDDLLNQMDEDLRAAAELLSVPAAGRVNPAAVTAR</sequence>
<dbReference type="GO" id="GO:0005524">
    <property type="term" value="F:ATP binding"/>
    <property type="evidence" value="ECO:0007669"/>
    <property type="project" value="UniProtKB-UniRule"/>
</dbReference>
<keyword evidence="18" id="KW-1185">Reference proteome</keyword>
<evidence type="ECO:0000256" key="8">
    <source>
        <dbReference type="ARBA" id="ARBA00022741"/>
    </source>
</evidence>
<dbReference type="SUPFAM" id="SSF52374">
    <property type="entry name" value="Nucleotidylyl transferase"/>
    <property type="match status" value="1"/>
</dbReference>
<comment type="pathway">
    <text evidence="2 15">Cofactor biosynthesis; FAD biosynthesis; FAD from FMN: step 1/1.</text>
</comment>
<evidence type="ECO:0000313" key="17">
    <source>
        <dbReference type="EMBL" id="OKL49275.1"/>
    </source>
</evidence>
<evidence type="ECO:0000256" key="3">
    <source>
        <dbReference type="ARBA" id="ARBA00005201"/>
    </source>
</evidence>
<dbReference type="InterPro" id="IPR002606">
    <property type="entry name" value="Riboflavin_kinase_bac"/>
</dbReference>
<evidence type="ECO:0000256" key="5">
    <source>
        <dbReference type="ARBA" id="ARBA00022643"/>
    </source>
</evidence>
<reference evidence="18" key="1">
    <citation type="submission" date="2016-11" db="EMBL/GenBank/DDBJ databases">
        <title>Actinomyces gypaetusis sp. nov. isolated from Gypaetus barbatus in Qinghai Tibet Plateau China.</title>
        <authorList>
            <person name="Meng X."/>
        </authorList>
    </citation>
    <scope>NUCLEOTIDE SEQUENCE [LARGE SCALE GENOMIC DNA]</scope>
    <source>
        <strain evidence="18">DSM 15383</strain>
    </source>
</reference>
<dbReference type="Pfam" id="PF01687">
    <property type="entry name" value="Flavokinase"/>
    <property type="match status" value="1"/>
</dbReference>
<dbReference type="STRING" id="156892.BM477_04630"/>
<dbReference type="Gene3D" id="2.40.30.30">
    <property type="entry name" value="Riboflavin kinase-like"/>
    <property type="match status" value="1"/>
</dbReference>
<keyword evidence="5 15" id="KW-0288">FMN</keyword>
<evidence type="ECO:0000256" key="1">
    <source>
        <dbReference type="ARBA" id="ARBA00002121"/>
    </source>
</evidence>
<evidence type="ECO:0000256" key="12">
    <source>
        <dbReference type="ARBA" id="ARBA00023268"/>
    </source>
</evidence>
<evidence type="ECO:0000256" key="2">
    <source>
        <dbReference type="ARBA" id="ARBA00004726"/>
    </source>
</evidence>
<dbReference type="InterPro" id="IPR015865">
    <property type="entry name" value="Riboflavin_kinase_bac/euk"/>
</dbReference>
<dbReference type="PANTHER" id="PTHR22749:SF6">
    <property type="entry name" value="RIBOFLAVIN KINASE"/>
    <property type="match status" value="1"/>
</dbReference>
<dbReference type="InterPro" id="IPR015864">
    <property type="entry name" value="FAD_synthase"/>
</dbReference>
<evidence type="ECO:0000259" key="16">
    <source>
        <dbReference type="SMART" id="SM00904"/>
    </source>
</evidence>
<keyword evidence="4 15" id="KW-0285">Flavoprotein</keyword>
<accession>A0A1Q5PPE8</accession>
<dbReference type="AlphaFoldDB" id="A0A1Q5PPE8"/>
<dbReference type="UniPathway" id="UPA00277">
    <property type="reaction ID" value="UER00407"/>
</dbReference>
<dbReference type="UniPathway" id="UPA00276">
    <property type="reaction ID" value="UER00406"/>
</dbReference>
<keyword evidence="12" id="KW-0511">Multifunctional enzyme</keyword>
<dbReference type="Pfam" id="PF06574">
    <property type="entry name" value="FAD_syn"/>
    <property type="match status" value="1"/>
</dbReference>
<dbReference type="FunFam" id="3.40.50.620:FF:000021">
    <property type="entry name" value="Riboflavin biosynthesis protein"/>
    <property type="match status" value="1"/>
</dbReference>
<evidence type="ECO:0000256" key="15">
    <source>
        <dbReference type="PIRNR" id="PIRNR004491"/>
    </source>
</evidence>
<dbReference type="GO" id="GO:0009231">
    <property type="term" value="P:riboflavin biosynthetic process"/>
    <property type="evidence" value="ECO:0007669"/>
    <property type="project" value="InterPro"/>
</dbReference>
<dbReference type="InterPro" id="IPR014729">
    <property type="entry name" value="Rossmann-like_a/b/a_fold"/>
</dbReference>
<dbReference type="EC" id="2.7.7.2" evidence="15"/>
<gene>
    <name evidence="17" type="ORF">BM477_04630</name>
</gene>
<dbReference type="PIRSF" id="PIRSF004491">
    <property type="entry name" value="FAD_Synth"/>
    <property type="match status" value="1"/>
</dbReference>
<dbReference type="OrthoDB" id="9803667at2"/>
<dbReference type="RefSeq" id="WP_075361515.1">
    <property type="nucleotide sequence ID" value="NZ_MPDM01000004.1"/>
</dbReference>
<dbReference type="GO" id="GO:0006747">
    <property type="term" value="P:FAD biosynthetic process"/>
    <property type="evidence" value="ECO:0007669"/>
    <property type="project" value="UniProtKB-UniRule"/>
</dbReference>
<evidence type="ECO:0000256" key="13">
    <source>
        <dbReference type="ARBA" id="ARBA00047880"/>
    </source>
</evidence>
<dbReference type="InterPro" id="IPR023468">
    <property type="entry name" value="Riboflavin_kinase"/>
</dbReference>
<organism evidence="17 18">
    <name type="scientific">Boudabousia marimammalium</name>
    <dbReference type="NCBI Taxonomy" id="156892"/>
    <lineage>
        <taxon>Bacteria</taxon>
        <taxon>Bacillati</taxon>
        <taxon>Actinomycetota</taxon>
        <taxon>Actinomycetes</taxon>
        <taxon>Actinomycetales</taxon>
        <taxon>Actinomycetaceae</taxon>
        <taxon>Boudabousia</taxon>
    </lineage>
</organism>
<dbReference type="NCBIfam" id="NF004160">
    <property type="entry name" value="PRK05627.1-3"/>
    <property type="match status" value="1"/>
</dbReference>
<feature type="domain" description="Riboflavin kinase" evidence="16">
    <location>
        <begin position="183"/>
        <end position="315"/>
    </location>
</feature>
<protein>
    <recommendedName>
        <fullName evidence="15">Riboflavin biosynthesis protein</fullName>
    </recommendedName>
    <domain>
        <recommendedName>
            <fullName evidence="15">Riboflavin kinase</fullName>
            <ecNumber evidence="15">2.7.1.26</ecNumber>
        </recommendedName>
        <alternativeName>
            <fullName evidence="15">Flavokinase</fullName>
        </alternativeName>
    </domain>
    <domain>
        <recommendedName>
            <fullName evidence="15">FMN adenylyltransferase</fullName>
            <ecNumber evidence="15">2.7.7.2</ecNumber>
        </recommendedName>
        <alternativeName>
            <fullName evidence="15">FAD pyrophosphorylase</fullName>
        </alternativeName>
        <alternativeName>
            <fullName evidence="15">FAD synthase</fullName>
        </alternativeName>
    </domain>
</protein>
<dbReference type="GO" id="GO:0009398">
    <property type="term" value="P:FMN biosynthetic process"/>
    <property type="evidence" value="ECO:0007669"/>
    <property type="project" value="UniProtKB-UniRule"/>
</dbReference>
<comment type="function">
    <text evidence="1">Catalyzes the phosphorylation of riboflavin to FMN followed by the adenylation of FMN to FAD.</text>
</comment>
<dbReference type="GO" id="GO:0008531">
    <property type="term" value="F:riboflavin kinase activity"/>
    <property type="evidence" value="ECO:0007669"/>
    <property type="project" value="UniProtKB-UniRule"/>
</dbReference>
<comment type="pathway">
    <text evidence="3 15">Cofactor biosynthesis; FMN biosynthesis; FMN from riboflavin (ATP route): step 1/1.</text>
</comment>
<dbReference type="Gene3D" id="3.40.50.620">
    <property type="entry name" value="HUPs"/>
    <property type="match status" value="1"/>
</dbReference>
<keyword evidence="8 15" id="KW-0547">Nucleotide-binding</keyword>
<comment type="caution">
    <text evidence="17">The sequence shown here is derived from an EMBL/GenBank/DDBJ whole genome shotgun (WGS) entry which is preliminary data.</text>
</comment>
<keyword evidence="7 15" id="KW-0548">Nucleotidyltransferase</keyword>
<keyword evidence="6 15" id="KW-0808">Transferase</keyword>
<evidence type="ECO:0000256" key="9">
    <source>
        <dbReference type="ARBA" id="ARBA00022777"/>
    </source>
</evidence>
<dbReference type="EC" id="2.7.1.26" evidence="15"/>
<keyword evidence="9 15" id="KW-0418">Kinase</keyword>
<dbReference type="SMART" id="SM00904">
    <property type="entry name" value="Flavokinase"/>
    <property type="match status" value="1"/>
</dbReference>
<evidence type="ECO:0000313" key="18">
    <source>
        <dbReference type="Proteomes" id="UP000186465"/>
    </source>
</evidence>
<dbReference type="FunFam" id="2.40.30.30:FF:000003">
    <property type="entry name" value="Riboflavin biosynthesis protein"/>
    <property type="match status" value="1"/>
</dbReference>
<comment type="catalytic activity">
    <reaction evidence="13 15">
        <text>riboflavin + ATP = FMN + ADP + H(+)</text>
        <dbReference type="Rhea" id="RHEA:14357"/>
        <dbReference type="ChEBI" id="CHEBI:15378"/>
        <dbReference type="ChEBI" id="CHEBI:30616"/>
        <dbReference type="ChEBI" id="CHEBI:57986"/>
        <dbReference type="ChEBI" id="CHEBI:58210"/>
        <dbReference type="ChEBI" id="CHEBI:456216"/>
        <dbReference type="EC" id="2.7.1.26"/>
    </reaction>
</comment>
<dbReference type="InterPro" id="IPR023465">
    <property type="entry name" value="Riboflavin_kinase_dom_sf"/>
</dbReference>
<dbReference type="SUPFAM" id="SSF82114">
    <property type="entry name" value="Riboflavin kinase-like"/>
    <property type="match status" value="1"/>
</dbReference>
<proteinExistence type="inferred from homology"/>
<evidence type="ECO:0000256" key="7">
    <source>
        <dbReference type="ARBA" id="ARBA00022695"/>
    </source>
</evidence>
<keyword evidence="11 15" id="KW-0067">ATP-binding</keyword>
<dbReference type="EMBL" id="MPDM01000004">
    <property type="protein sequence ID" value="OKL49275.1"/>
    <property type="molecule type" value="Genomic_DNA"/>
</dbReference>
<dbReference type="CDD" id="cd02064">
    <property type="entry name" value="FAD_synthetase_N"/>
    <property type="match status" value="1"/>
</dbReference>
<evidence type="ECO:0000256" key="10">
    <source>
        <dbReference type="ARBA" id="ARBA00022827"/>
    </source>
</evidence>
<name>A0A1Q5PPE8_9ACTO</name>
<evidence type="ECO:0000256" key="6">
    <source>
        <dbReference type="ARBA" id="ARBA00022679"/>
    </source>
</evidence>
<evidence type="ECO:0000256" key="4">
    <source>
        <dbReference type="ARBA" id="ARBA00022630"/>
    </source>
</evidence>